<dbReference type="PROSITE" id="PS50005">
    <property type="entry name" value="TPR"/>
    <property type="match status" value="1"/>
</dbReference>
<dbReference type="HOGENOM" id="CLU_575508_0_0_1"/>
<reference evidence="2 3" key="1">
    <citation type="journal article" date="2006" name="Nature">
        <title>Global trends of whole-genome duplications revealed by the ciliate Paramecium tetraurelia.</title>
        <authorList>
            <consortium name="Genoscope"/>
            <person name="Aury J.-M."/>
            <person name="Jaillon O."/>
            <person name="Duret L."/>
            <person name="Noel B."/>
            <person name="Jubin C."/>
            <person name="Porcel B.M."/>
            <person name="Segurens B."/>
            <person name="Daubin V."/>
            <person name="Anthouard V."/>
            <person name="Aiach N."/>
            <person name="Arnaiz O."/>
            <person name="Billaut A."/>
            <person name="Beisson J."/>
            <person name="Blanc I."/>
            <person name="Bouhouche K."/>
            <person name="Camara F."/>
            <person name="Duharcourt S."/>
            <person name="Guigo R."/>
            <person name="Gogendeau D."/>
            <person name="Katinka M."/>
            <person name="Keller A.-M."/>
            <person name="Kissmehl R."/>
            <person name="Klotz C."/>
            <person name="Koll F."/>
            <person name="Le Moue A."/>
            <person name="Lepere C."/>
            <person name="Malinsky S."/>
            <person name="Nowacki M."/>
            <person name="Nowak J.K."/>
            <person name="Plattner H."/>
            <person name="Poulain J."/>
            <person name="Ruiz F."/>
            <person name="Serrano V."/>
            <person name="Zagulski M."/>
            <person name="Dessen P."/>
            <person name="Betermier M."/>
            <person name="Weissenbach J."/>
            <person name="Scarpelli C."/>
            <person name="Schachter V."/>
            <person name="Sperling L."/>
            <person name="Meyer E."/>
            <person name="Cohen J."/>
            <person name="Wincker P."/>
        </authorList>
    </citation>
    <scope>NUCLEOTIDE SEQUENCE [LARGE SCALE GENOMIC DNA]</scope>
    <source>
        <strain evidence="2 3">Stock d4-2</strain>
    </source>
</reference>
<accession>A0BM18</accession>
<protein>
    <submittedName>
        <fullName evidence="2">Uncharacterized protein</fullName>
    </submittedName>
</protein>
<dbReference type="InParanoid" id="A0BM18"/>
<dbReference type="InterPro" id="IPR019734">
    <property type="entry name" value="TPR_rpt"/>
</dbReference>
<dbReference type="Proteomes" id="UP000000600">
    <property type="component" value="Unassembled WGS sequence"/>
</dbReference>
<keyword evidence="1" id="KW-0802">TPR repeat</keyword>
<dbReference type="Gene3D" id="1.25.40.10">
    <property type="entry name" value="Tetratricopeptide repeat domain"/>
    <property type="match status" value="1"/>
</dbReference>
<name>A0BM18_PARTE</name>
<organism evidence="2 3">
    <name type="scientific">Paramecium tetraurelia</name>
    <dbReference type="NCBI Taxonomy" id="5888"/>
    <lineage>
        <taxon>Eukaryota</taxon>
        <taxon>Sar</taxon>
        <taxon>Alveolata</taxon>
        <taxon>Ciliophora</taxon>
        <taxon>Intramacronucleata</taxon>
        <taxon>Oligohymenophorea</taxon>
        <taxon>Peniculida</taxon>
        <taxon>Parameciidae</taxon>
        <taxon>Paramecium</taxon>
    </lineage>
</organism>
<dbReference type="InterPro" id="IPR011990">
    <property type="entry name" value="TPR-like_helical_dom_sf"/>
</dbReference>
<keyword evidence="3" id="KW-1185">Reference proteome</keyword>
<feature type="repeat" description="TPR" evidence="1">
    <location>
        <begin position="390"/>
        <end position="423"/>
    </location>
</feature>
<evidence type="ECO:0000256" key="1">
    <source>
        <dbReference type="PROSITE-ProRule" id="PRU00339"/>
    </source>
</evidence>
<evidence type="ECO:0000313" key="3">
    <source>
        <dbReference type="Proteomes" id="UP000000600"/>
    </source>
</evidence>
<evidence type="ECO:0000313" key="2">
    <source>
        <dbReference type="EMBL" id="CAK59585.1"/>
    </source>
</evidence>
<dbReference type="Pfam" id="PF14559">
    <property type="entry name" value="TPR_19"/>
    <property type="match status" value="1"/>
</dbReference>
<dbReference type="GeneID" id="5012767"/>
<gene>
    <name evidence="2" type="ORF">GSPATT00030219001</name>
</gene>
<dbReference type="SUPFAM" id="SSF48452">
    <property type="entry name" value="TPR-like"/>
    <property type="match status" value="1"/>
</dbReference>
<dbReference type="AlphaFoldDB" id="A0BM18"/>
<sequence length="475" mass="56632">MDLKCLQCGKNQISHWCLDKFCQNNLICDQCSFRHGNPERIYKEDHPNIINTENQKFKIKTQVRKMMKQMLIIIDRMNQYYIYIEEQFIEVNSEKKIETYQNRLKLYSKFLQFNPQIQSALFNLNNQLDNYDFPKSKKVDQNQQKQLDICKTLLSEKQYAKASEEISRLNHEESKSLQIECQILQKNLKYALELSTKALQSPPTESTQKLNLQLQQVKILHKQQQYGQALKILQTIDNNNNNNNNRDKQKFQLQLGMKLIKFKEKLQQNVAFLTQDVRRSKISKSLNNNKYKQVKIQDRKETLIMIMNLNWHLQRPIFSQLLKIEIQKIVPNQLMGIQVIFHLSLQTQIKKFKITKTAKIHKQLFSQKFKKLKESEDIYKEILSKEPTNQKALYGLSQILIRKREYIEARELLYQLIQLNPKYRKAEKLLLFIKLKLLDQQQDDIEDQFSSIDGCLGYLYQCCFQRIGGRVHPEL</sequence>
<dbReference type="OrthoDB" id="312917at2759"/>
<dbReference type="EMBL" id="CT868003">
    <property type="protein sequence ID" value="CAK59585.1"/>
    <property type="molecule type" value="Genomic_DNA"/>
</dbReference>
<dbReference type="KEGG" id="ptm:GSPATT00030219001"/>
<dbReference type="OMA" id="NLICDQC"/>
<dbReference type="RefSeq" id="XP_001426983.1">
    <property type="nucleotide sequence ID" value="XM_001426946.2"/>
</dbReference>
<proteinExistence type="predicted"/>